<keyword evidence="2" id="KW-1185">Reference proteome</keyword>
<reference evidence="1" key="1">
    <citation type="submission" date="2023-04" db="EMBL/GenBank/DDBJ databases">
        <title>Sphingomonas sp. MAHUQ-71 isolated from rice field.</title>
        <authorList>
            <person name="Huq M.A."/>
        </authorList>
    </citation>
    <scope>NUCLEOTIDE SEQUENCE</scope>
    <source>
        <strain evidence="1">MAHUQ-71</strain>
    </source>
</reference>
<protein>
    <submittedName>
        <fullName evidence="1">Uncharacterized protein</fullName>
    </submittedName>
</protein>
<name>A0ABT6N7V2_9SPHN</name>
<proteinExistence type="predicted"/>
<sequence>MVALRDDVGRRVADLQRELAANPSVALAAELREAGELLDVVREHAVAALPWARAELAACA</sequence>
<accession>A0ABT6N7V2</accession>
<dbReference type="Proteomes" id="UP001160625">
    <property type="component" value="Unassembled WGS sequence"/>
</dbReference>
<evidence type="ECO:0000313" key="2">
    <source>
        <dbReference type="Proteomes" id="UP001160625"/>
    </source>
</evidence>
<gene>
    <name evidence="1" type="ORF">QGN17_20690</name>
</gene>
<comment type="caution">
    <text evidence="1">The sequence shown here is derived from an EMBL/GenBank/DDBJ whole genome shotgun (WGS) entry which is preliminary data.</text>
</comment>
<evidence type="ECO:0000313" key="1">
    <source>
        <dbReference type="EMBL" id="MDH7641165.1"/>
    </source>
</evidence>
<organism evidence="1 2">
    <name type="scientific">Sphingomonas oryzagri</name>
    <dbReference type="NCBI Taxonomy" id="3042314"/>
    <lineage>
        <taxon>Bacteria</taxon>
        <taxon>Pseudomonadati</taxon>
        <taxon>Pseudomonadota</taxon>
        <taxon>Alphaproteobacteria</taxon>
        <taxon>Sphingomonadales</taxon>
        <taxon>Sphingomonadaceae</taxon>
        <taxon>Sphingomonas</taxon>
    </lineage>
</organism>
<dbReference type="RefSeq" id="WP_281046504.1">
    <property type="nucleotide sequence ID" value="NZ_JARYGZ010000007.1"/>
</dbReference>
<dbReference type="EMBL" id="JARYGZ010000007">
    <property type="protein sequence ID" value="MDH7641165.1"/>
    <property type="molecule type" value="Genomic_DNA"/>
</dbReference>